<dbReference type="Pfam" id="PF08279">
    <property type="entry name" value="HTH_11"/>
    <property type="match status" value="1"/>
</dbReference>
<dbReference type="GO" id="GO:0003700">
    <property type="term" value="F:DNA-binding transcription factor activity"/>
    <property type="evidence" value="ECO:0007669"/>
    <property type="project" value="InterPro"/>
</dbReference>
<keyword evidence="2" id="KW-0238">DNA-binding</keyword>
<evidence type="ECO:0000256" key="1">
    <source>
        <dbReference type="ARBA" id="ARBA00023015"/>
    </source>
</evidence>
<dbReference type="GO" id="GO:0003677">
    <property type="term" value="F:DNA binding"/>
    <property type="evidence" value="ECO:0007669"/>
    <property type="project" value="UniProtKB-KW"/>
</dbReference>
<dbReference type="InterPro" id="IPR018356">
    <property type="entry name" value="Tscrpt_reg_HTH_DeoR_CS"/>
</dbReference>
<dbReference type="InterPro" id="IPR013196">
    <property type="entry name" value="HTH_11"/>
</dbReference>
<evidence type="ECO:0000256" key="3">
    <source>
        <dbReference type="ARBA" id="ARBA00023163"/>
    </source>
</evidence>
<protein>
    <submittedName>
        <fullName evidence="5">Transcriptional regulator</fullName>
    </submittedName>
</protein>
<dbReference type="SUPFAM" id="SSF46785">
    <property type="entry name" value="Winged helix' DNA-binding domain"/>
    <property type="match status" value="1"/>
</dbReference>
<dbReference type="PANTHER" id="PTHR34580:SF3">
    <property type="entry name" value="PROTEIN PAFB"/>
    <property type="match status" value="1"/>
</dbReference>
<evidence type="ECO:0000256" key="2">
    <source>
        <dbReference type="ARBA" id="ARBA00023125"/>
    </source>
</evidence>
<dbReference type="PROSITE" id="PS52050">
    <property type="entry name" value="WYL"/>
    <property type="match status" value="1"/>
</dbReference>
<dbReference type="AlphaFoldDB" id="A0A401W9K8"/>
<keyword evidence="3" id="KW-0804">Transcription</keyword>
<dbReference type="InterPro" id="IPR026881">
    <property type="entry name" value="WYL_dom"/>
</dbReference>
<dbReference type="InterPro" id="IPR036388">
    <property type="entry name" value="WH-like_DNA-bd_sf"/>
</dbReference>
<dbReference type="PROSITE" id="PS51000">
    <property type="entry name" value="HTH_DEOR_2"/>
    <property type="match status" value="1"/>
</dbReference>
<comment type="caution">
    <text evidence="5">The sequence shown here is derived from an EMBL/GenBank/DDBJ whole genome shotgun (WGS) entry which is preliminary data.</text>
</comment>
<accession>A0A401W9K8</accession>
<evidence type="ECO:0000313" key="5">
    <source>
        <dbReference type="EMBL" id="GCD46025.1"/>
    </source>
</evidence>
<dbReference type="EMBL" id="BHZD01000001">
    <property type="protein sequence ID" value="GCD46025.1"/>
    <property type="molecule type" value="Genomic_DNA"/>
</dbReference>
<evidence type="ECO:0000313" key="6">
    <source>
        <dbReference type="Proteomes" id="UP000286746"/>
    </source>
</evidence>
<dbReference type="RefSeq" id="WP_125056486.1">
    <property type="nucleotide sequence ID" value="NZ_BHZD01000001.1"/>
</dbReference>
<proteinExistence type="predicted"/>
<dbReference type="InterPro" id="IPR036390">
    <property type="entry name" value="WH_DNA-bd_sf"/>
</dbReference>
<dbReference type="PROSITE" id="PS00894">
    <property type="entry name" value="HTH_DEOR_1"/>
    <property type="match status" value="1"/>
</dbReference>
<keyword evidence="1" id="KW-0805">Transcription regulation</keyword>
<dbReference type="Pfam" id="PF13280">
    <property type="entry name" value="WYL"/>
    <property type="match status" value="1"/>
</dbReference>
<reference evidence="5 6" key="1">
    <citation type="submission" date="2018-11" db="EMBL/GenBank/DDBJ databases">
        <title>Whole genome sequence of Streptomyces paromomycinus NBRC 15454(T).</title>
        <authorList>
            <person name="Komaki H."/>
            <person name="Tamura T."/>
        </authorList>
    </citation>
    <scope>NUCLEOTIDE SEQUENCE [LARGE SCALE GENOMIC DNA]</scope>
    <source>
        <strain evidence="5 6">NBRC 15454</strain>
    </source>
</reference>
<dbReference type="PANTHER" id="PTHR34580">
    <property type="match status" value="1"/>
</dbReference>
<gene>
    <name evidence="5" type="ORF">GKJPGBOP_05771</name>
</gene>
<organism evidence="5 6">
    <name type="scientific">Streptomyces paromomycinus</name>
    <name type="common">Streptomyces rimosus subsp. paromomycinus</name>
    <dbReference type="NCBI Taxonomy" id="92743"/>
    <lineage>
        <taxon>Bacteria</taxon>
        <taxon>Bacillati</taxon>
        <taxon>Actinomycetota</taxon>
        <taxon>Actinomycetes</taxon>
        <taxon>Kitasatosporales</taxon>
        <taxon>Streptomycetaceae</taxon>
        <taxon>Streptomyces</taxon>
    </lineage>
</organism>
<dbReference type="InterPro" id="IPR051534">
    <property type="entry name" value="CBASS_pafABC_assoc_protein"/>
</dbReference>
<evidence type="ECO:0000259" key="4">
    <source>
        <dbReference type="PROSITE" id="PS51000"/>
    </source>
</evidence>
<keyword evidence="6" id="KW-1185">Reference proteome</keyword>
<dbReference type="InterPro" id="IPR001034">
    <property type="entry name" value="DeoR_HTH"/>
</dbReference>
<sequence length="334" mass="35872">MSDTPARLLKLLTLLQTGRERTGTELAERLGVSPRTVRRDIDRLRGLGYPVDAAIGAVGGYRLASGTAMPPLLLDDEEAVAIAVGLHAAAGGTVADVAETSVRALAKLEQVLPARLRDRVTALQEATVPLYGLLTGGGEAPVTDPAVLTALATACRRRERVRFGYAAADGAPSRRHAEPYRLVSADQRWYLVAYDLDRADWRTFRADRVDGPRLTGARCVPDRRPPTPDAAAFVAESVTSHRARHRALVTLHTTLEDATARLPAGTGLLEPLTPDSCLLRTGGDALDWLAFRLGLLGVPFEVHEPPELIAYLHDLGGRLMDAARRSTTPPPSGL</sequence>
<dbReference type="Gene3D" id="1.10.10.10">
    <property type="entry name" value="Winged helix-like DNA-binding domain superfamily/Winged helix DNA-binding domain"/>
    <property type="match status" value="1"/>
</dbReference>
<dbReference type="Proteomes" id="UP000286746">
    <property type="component" value="Unassembled WGS sequence"/>
</dbReference>
<feature type="domain" description="HTH deoR-type" evidence="4">
    <location>
        <begin position="4"/>
        <end position="59"/>
    </location>
</feature>
<name>A0A401W9K8_STREY</name>